<dbReference type="Gene3D" id="2.40.50.100">
    <property type="match status" value="1"/>
</dbReference>
<comment type="caution">
    <text evidence="3">The sequence shown here is derived from an EMBL/GenBank/DDBJ whole genome shotgun (WGS) entry which is preliminary data.</text>
</comment>
<accession>A0A2W5LYR6</accession>
<dbReference type="EMBL" id="QFPO01000012">
    <property type="protein sequence ID" value="PZQ12537.1"/>
    <property type="molecule type" value="Genomic_DNA"/>
</dbReference>
<dbReference type="Gene3D" id="1.10.287.470">
    <property type="entry name" value="Helix hairpin bin"/>
    <property type="match status" value="1"/>
</dbReference>
<evidence type="ECO:0000259" key="2">
    <source>
        <dbReference type="Pfam" id="PF25975"/>
    </source>
</evidence>
<dbReference type="Pfam" id="PF25975">
    <property type="entry name" value="CzcB_C"/>
    <property type="match status" value="1"/>
</dbReference>
<dbReference type="Gene3D" id="2.40.30.170">
    <property type="match status" value="1"/>
</dbReference>
<organism evidence="3 4">
    <name type="scientific">Rhodanobacter denitrificans</name>
    <dbReference type="NCBI Taxonomy" id="666685"/>
    <lineage>
        <taxon>Bacteria</taxon>
        <taxon>Pseudomonadati</taxon>
        <taxon>Pseudomonadota</taxon>
        <taxon>Gammaproteobacteria</taxon>
        <taxon>Lysobacterales</taxon>
        <taxon>Rhodanobacteraceae</taxon>
        <taxon>Rhodanobacter</taxon>
    </lineage>
</organism>
<dbReference type="SUPFAM" id="SSF111369">
    <property type="entry name" value="HlyD-like secretion proteins"/>
    <property type="match status" value="1"/>
</dbReference>
<comment type="similarity">
    <text evidence="1">Belongs to the membrane fusion protein (MFP) (TC 8.A.1) family.</text>
</comment>
<evidence type="ECO:0000313" key="3">
    <source>
        <dbReference type="EMBL" id="PZQ12537.1"/>
    </source>
</evidence>
<name>A0A2W5LYR6_9GAMM</name>
<feature type="domain" description="CzcB-like C-terminal circularly permuted SH3-like" evidence="2">
    <location>
        <begin position="306"/>
        <end position="356"/>
    </location>
</feature>
<dbReference type="PANTHER" id="PTHR30469">
    <property type="entry name" value="MULTIDRUG RESISTANCE PROTEIN MDTA"/>
    <property type="match status" value="1"/>
</dbReference>
<protein>
    <submittedName>
        <fullName evidence="3">Efflux transporter periplasmic adaptor subunit</fullName>
    </submittedName>
</protein>
<sequence length="378" mass="38610">MPGRLRAAPARRAERSGLPVNTAVRAGLPALLSLALAACSAPPVPTGAVALPPLATDTVEVAAGAAAQWEGVIQAVHEAELTAQTEGRVTEVRVDIGATVEAGEVLLRLTATEQDAAVRAARADLAAAEALLREAEPRHRRLAALAAQGYVSAALLEEAEAGQASAQAAVRAAHARLATAEQQAGYTVVRAPFGGVVRARAIEPGERVGPGTPLLTVHAPGALRAEVPVPVSVAEAIRAAPQARIALADGRVLDVAGVTVAPSAEAGSLSVLVRAALPPLERPPLPGATVKASFPALTGPALPRLPVSALVRRGELTAVYVVDANGPHLRQLRLGRRDGAFVQVLSGLRGGEHVARDPLAAAHVRAAQTSTAEVRRDD</sequence>
<dbReference type="NCBIfam" id="TIGR01730">
    <property type="entry name" value="RND_mfp"/>
    <property type="match status" value="1"/>
</dbReference>
<dbReference type="PANTHER" id="PTHR30469:SF38">
    <property type="entry name" value="HLYD FAMILY SECRETION PROTEIN"/>
    <property type="match status" value="1"/>
</dbReference>
<proteinExistence type="inferred from homology"/>
<evidence type="ECO:0000256" key="1">
    <source>
        <dbReference type="ARBA" id="ARBA00009477"/>
    </source>
</evidence>
<dbReference type="Proteomes" id="UP000249046">
    <property type="component" value="Unassembled WGS sequence"/>
</dbReference>
<evidence type="ECO:0000313" key="4">
    <source>
        <dbReference type="Proteomes" id="UP000249046"/>
    </source>
</evidence>
<dbReference type="InterPro" id="IPR006143">
    <property type="entry name" value="RND_pump_MFP"/>
</dbReference>
<gene>
    <name evidence="3" type="ORF">DI564_12930</name>
</gene>
<dbReference type="AlphaFoldDB" id="A0A2W5LYR6"/>
<dbReference type="InterPro" id="IPR058649">
    <property type="entry name" value="CzcB_C"/>
</dbReference>
<dbReference type="GO" id="GO:0015562">
    <property type="term" value="F:efflux transmembrane transporter activity"/>
    <property type="evidence" value="ECO:0007669"/>
    <property type="project" value="TreeGrafter"/>
</dbReference>
<dbReference type="GO" id="GO:1990281">
    <property type="term" value="C:efflux pump complex"/>
    <property type="evidence" value="ECO:0007669"/>
    <property type="project" value="TreeGrafter"/>
</dbReference>
<reference evidence="3 4" key="1">
    <citation type="submission" date="2017-08" db="EMBL/GenBank/DDBJ databases">
        <title>Infants hospitalized years apart are colonized by the same room-sourced microbial strains.</title>
        <authorList>
            <person name="Brooks B."/>
            <person name="Olm M.R."/>
            <person name="Firek B.A."/>
            <person name="Baker R."/>
            <person name="Thomas B.C."/>
            <person name="Morowitz M.J."/>
            <person name="Banfield J.F."/>
        </authorList>
    </citation>
    <scope>NUCLEOTIDE SEQUENCE [LARGE SCALE GENOMIC DNA]</scope>
    <source>
        <strain evidence="3">S2_005_003_R2_42</strain>
    </source>
</reference>
<dbReference type="Gene3D" id="2.40.420.20">
    <property type="match status" value="1"/>
</dbReference>